<dbReference type="InterPro" id="IPR037524">
    <property type="entry name" value="PA14/GLEYA"/>
</dbReference>
<evidence type="ECO:0000313" key="9">
    <source>
        <dbReference type="Proteomes" id="UP000501802"/>
    </source>
</evidence>
<evidence type="ECO:0000256" key="1">
    <source>
        <dbReference type="ARBA" id="ARBA00004442"/>
    </source>
</evidence>
<evidence type="ECO:0000256" key="2">
    <source>
        <dbReference type="ARBA" id="ARBA00023136"/>
    </source>
</evidence>
<dbReference type="Proteomes" id="UP000501802">
    <property type="component" value="Chromosome"/>
</dbReference>
<dbReference type="GO" id="GO:0009279">
    <property type="term" value="C:cell outer membrane"/>
    <property type="evidence" value="ECO:0007669"/>
    <property type="project" value="UniProtKB-SubCell"/>
</dbReference>
<feature type="domain" description="PA14" evidence="7">
    <location>
        <begin position="20"/>
        <end position="158"/>
    </location>
</feature>
<keyword evidence="3" id="KW-0998">Cell outer membrane</keyword>
<dbReference type="Pfam" id="PF07691">
    <property type="entry name" value="PA14"/>
    <property type="match status" value="1"/>
</dbReference>
<dbReference type="CDD" id="cd07185">
    <property type="entry name" value="OmpA_C-like"/>
    <property type="match status" value="1"/>
</dbReference>
<keyword evidence="2 4" id="KW-0472">Membrane</keyword>
<dbReference type="SUPFAM" id="SSF103088">
    <property type="entry name" value="OmpA-like"/>
    <property type="match status" value="1"/>
</dbReference>
<dbReference type="SUPFAM" id="SSF56988">
    <property type="entry name" value="Anthrax protective antigen"/>
    <property type="match status" value="1"/>
</dbReference>
<dbReference type="Gene3D" id="3.30.1330.60">
    <property type="entry name" value="OmpA-like domain"/>
    <property type="match status" value="1"/>
</dbReference>
<dbReference type="PRINTS" id="PR01023">
    <property type="entry name" value="NAFLGMOTY"/>
</dbReference>
<dbReference type="Gene3D" id="3.90.182.10">
    <property type="entry name" value="Toxin - Anthrax Protective Antigen,domain 1"/>
    <property type="match status" value="1"/>
</dbReference>
<evidence type="ECO:0000256" key="5">
    <source>
        <dbReference type="SAM" id="MobiDB-lite"/>
    </source>
</evidence>
<gene>
    <name evidence="8" type="ORF">G8759_10020</name>
</gene>
<feature type="compositionally biased region" description="Polar residues" evidence="5">
    <location>
        <begin position="226"/>
        <end position="236"/>
    </location>
</feature>
<evidence type="ECO:0000259" key="7">
    <source>
        <dbReference type="PROSITE" id="PS51820"/>
    </source>
</evidence>
<dbReference type="PROSITE" id="PS51820">
    <property type="entry name" value="PA14"/>
    <property type="match status" value="1"/>
</dbReference>
<evidence type="ECO:0000259" key="6">
    <source>
        <dbReference type="PROSITE" id="PS51123"/>
    </source>
</evidence>
<dbReference type="SMART" id="SM00758">
    <property type="entry name" value="PA14"/>
    <property type="match status" value="1"/>
</dbReference>
<dbReference type="PROSITE" id="PS51123">
    <property type="entry name" value="OMPA_2"/>
    <property type="match status" value="1"/>
</dbReference>
<dbReference type="InterPro" id="IPR011658">
    <property type="entry name" value="PA14_dom"/>
</dbReference>
<dbReference type="KEGG" id="spib:G8759_10020"/>
<dbReference type="EMBL" id="CP050063">
    <property type="protein sequence ID" value="QIP12934.1"/>
    <property type="molecule type" value="Genomic_DNA"/>
</dbReference>
<proteinExistence type="predicted"/>
<dbReference type="PANTHER" id="PTHR30329">
    <property type="entry name" value="STATOR ELEMENT OF FLAGELLAR MOTOR COMPLEX"/>
    <property type="match status" value="1"/>
</dbReference>
<evidence type="ECO:0000313" key="8">
    <source>
        <dbReference type="EMBL" id="QIP12934.1"/>
    </source>
</evidence>
<dbReference type="RefSeq" id="WP_167207518.1">
    <property type="nucleotide sequence ID" value="NZ_CP050063.1"/>
</dbReference>
<feature type="region of interest" description="Disordered" evidence="5">
    <location>
        <begin position="212"/>
        <end position="242"/>
    </location>
</feature>
<accession>A0A6G9AKR9</accession>
<dbReference type="PRINTS" id="PR01021">
    <property type="entry name" value="OMPADOMAIN"/>
</dbReference>
<comment type="subcellular location">
    <subcellularLocation>
        <location evidence="1">Cell outer membrane</location>
    </subcellularLocation>
</comment>
<dbReference type="InterPro" id="IPR006665">
    <property type="entry name" value="OmpA-like"/>
</dbReference>
<sequence>MKYTTVLFGILLWFATEQIQAQPGLRGEYYNGTNFDRKVGTRIDPAIRFNWRDRTPARGVDKSYYSIRWTGKLLAPTTGQYGFYAKVDDGIRVWVGNKKVIDSWQLNDSKSFTGTVILQAGQYYDLRVDYFNAMLEGEIELYWQKPDAKKLVSDRFNTPSEPITAEYFFQKKPVAIAAPKPVPVSPKASPVQTPKQTVTTPGRIAKLAPRPVRPSVVKPGAGPKPVSTTKASTNSPAPERSVEPELKLTIGETVVLRTVQFEQSSYTLLPESTAELNRLVQALKTNPNWMIDIEGHTDNVGDPRLNLALSENRAKVVASYLSRRGIHDNRIETKGYGGTQPIADNTTETERVKNRRVAIKIH</sequence>
<name>A0A6G9AKR9_9BACT</name>
<keyword evidence="9" id="KW-1185">Reference proteome</keyword>
<feature type="domain" description="OmpA-like" evidence="6">
    <location>
        <begin position="250"/>
        <end position="362"/>
    </location>
</feature>
<dbReference type="AlphaFoldDB" id="A0A6G9AKR9"/>
<dbReference type="Pfam" id="PF00691">
    <property type="entry name" value="OmpA"/>
    <property type="match status" value="1"/>
</dbReference>
<evidence type="ECO:0000256" key="3">
    <source>
        <dbReference type="ARBA" id="ARBA00023237"/>
    </source>
</evidence>
<dbReference type="PANTHER" id="PTHR30329:SF21">
    <property type="entry name" value="LIPOPROTEIN YIAD-RELATED"/>
    <property type="match status" value="1"/>
</dbReference>
<protein>
    <submittedName>
        <fullName evidence="8">OmpA family protein</fullName>
    </submittedName>
</protein>
<dbReference type="InterPro" id="IPR006664">
    <property type="entry name" value="OMP_bac"/>
</dbReference>
<evidence type="ECO:0000256" key="4">
    <source>
        <dbReference type="PROSITE-ProRule" id="PRU00473"/>
    </source>
</evidence>
<organism evidence="8 9">
    <name type="scientific">Spirosoma aureum</name>
    <dbReference type="NCBI Taxonomy" id="2692134"/>
    <lineage>
        <taxon>Bacteria</taxon>
        <taxon>Pseudomonadati</taxon>
        <taxon>Bacteroidota</taxon>
        <taxon>Cytophagia</taxon>
        <taxon>Cytophagales</taxon>
        <taxon>Cytophagaceae</taxon>
        <taxon>Spirosoma</taxon>
    </lineage>
</organism>
<dbReference type="InterPro" id="IPR036737">
    <property type="entry name" value="OmpA-like_sf"/>
</dbReference>
<dbReference type="InterPro" id="IPR050330">
    <property type="entry name" value="Bact_OuterMem_StrucFunc"/>
</dbReference>
<reference evidence="8 9" key="1">
    <citation type="submission" date="2020-03" db="EMBL/GenBank/DDBJ databases">
        <authorList>
            <person name="Kim M.K."/>
        </authorList>
    </citation>
    <scope>NUCLEOTIDE SEQUENCE [LARGE SCALE GENOMIC DNA]</scope>
    <source>
        <strain evidence="8 9">BT328</strain>
    </source>
</reference>